<dbReference type="GO" id="GO:0009450">
    <property type="term" value="P:gamma-aminobutyric acid catabolic process"/>
    <property type="evidence" value="ECO:0007669"/>
    <property type="project" value="TreeGrafter"/>
</dbReference>
<dbReference type="Gene3D" id="3.40.309.10">
    <property type="entry name" value="Aldehyde Dehydrogenase, Chain A, domain 2"/>
    <property type="match status" value="1"/>
</dbReference>
<dbReference type="InterPro" id="IPR016162">
    <property type="entry name" value="Ald_DH_N"/>
</dbReference>
<dbReference type="InterPro" id="IPR016161">
    <property type="entry name" value="Ald_DH/histidinol_DH"/>
</dbReference>
<reference evidence="3 4" key="1">
    <citation type="submission" date="2019-06" db="EMBL/GenBank/DDBJ databases">
        <title>Genome Sequence of the Brown Rot Fungal Pathogen Monilinia laxa.</title>
        <authorList>
            <person name="De Miccolis Angelini R.M."/>
            <person name="Landi L."/>
            <person name="Abate D."/>
            <person name="Pollastro S."/>
            <person name="Romanazzi G."/>
            <person name="Faretra F."/>
        </authorList>
    </citation>
    <scope>NUCLEOTIDE SEQUENCE [LARGE SCALE GENOMIC DNA]</scope>
    <source>
        <strain evidence="3 4">Mlax316</strain>
    </source>
</reference>
<organism evidence="3 4">
    <name type="scientific">Monilinia laxa</name>
    <name type="common">Brown rot fungus</name>
    <name type="synonym">Sclerotinia laxa</name>
    <dbReference type="NCBI Taxonomy" id="61186"/>
    <lineage>
        <taxon>Eukaryota</taxon>
        <taxon>Fungi</taxon>
        <taxon>Dikarya</taxon>
        <taxon>Ascomycota</taxon>
        <taxon>Pezizomycotina</taxon>
        <taxon>Leotiomycetes</taxon>
        <taxon>Helotiales</taxon>
        <taxon>Sclerotiniaceae</taxon>
        <taxon>Monilinia</taxon>
    </lineage>
</organism>
<evidence type="ECO:0000313" key="4">
    <source>
        <dbReference type="Proteomes" id="UP000326757"/>
    </source>
</evidence>
<gene>
    <name evidence="3" type="ORF">EYC80_004001</name>
</gene>
<dbReference type="InterPro" id="IPR015590">
    <property type="entry name" value="Aldehyde_DH_dom"/>
</dbReference>
<dbReference type="InterPro" id="IPR050740">
    <property type="entry name" value="Aldehyde_DH_Superfamily"/>
</dbReference>
<dbReference type="EMBL" id="VIGI01000001">
    <property type="protein sequence ID" value="KAB8304627.1"/>
    <property type="molecule type" value="Genomic_DNA"/>
</dbReference>
<dbReference type="PANTHER" id="PTHR43353">
    <property type="entry name" value="SUCCINATE-SEMIALDEHYDE DEHYDROGENASE, MITOCHONDRIAL"/>
    <property type="match status" value="1"/>
</dbReference>
<evidence type="ECO:0000256" key="1">
    <source>
        <dbReference type="ARBA" id="ARBA00023002"/>
    </source>
</evidence>
<sequence length="507" mass="54410">MAPSAIEIPGTAGASAKISSKLNDVVSSSIFSSVPTIPLLINNESHHPECSKTFPVHSPFDNSLLHNCISASASDIDLALNTAQEAYPAWRNLPPPQKRDIFLRAAEIILEQRAALEETMIQETGSDPIWAGFNTHLAREGLLDVAGRITSIEGSIPTLSEHGRSALIYKEPYGVILGAAPWNAPYILGFRSIIYALAAGNCAILKAPEFSPKCSWHICDVLHKAGLPRGVLTFITLSTEDASPRTTQMIESPIIKKINFTGSTRIGRIYGELAGKNLKPVILELGGKANVIVWEDADLKLAAAECAKGAFMHSGQICMSTERILVHKNVAAEFETEFAAATAQIFPSLSTLINPHGVTKNASLITDSLSKGGSILHGTAPLPNSKPTTKMSPVILKSVTPSMEIYKQESFGPTVSVIEFSTEEEALRIANDTEYGLSAGIFTRDLQRGLRMARAMESGAVHINGQNGTVHDEAVLPHGGVKNSGFGRFGSTGLSEWIKTKTVTFMD</sequence>
<dbReference type="PANTHER" id="PTHR43353:SF6">
    <property type="entry name" value="CYTOPLASMIC ALDEHYDE DEHYDROGENASE (EUROFUNG)"/>
    <property type="match status" value="1"/>
</dbReference>
<dbReference type="OrthoDB" id="310895at2759"/>
<proteinExistence type="predicted"/>
<dbReference type="InterPro" id="IPR016163">
    <property type="entry name" value="Ald_DH_C"/>
</dbReference>
<dbReference type="Proteomes" id="UP000326757">
    <property type="component" value="Unassembled WGS sequence"/>
</dbReference>
<dbReference type="GO" id="GO:0004777">
    <property type="term" value="F:succinate-semialdehyde dehydrogenase (NAD+) activity"/>
    <property type="evidence" value="ECO:0007669"/>
    <property type="project" value="TreeGrafter"/>
</dbReference>
<protein>
    <recommendedName>
        <fullName evidence="2">Aldehyde dehydrogenase domain-containing protein</fullName>
    </recommendedName>
</protein>
<dbReference type="SUPFAM" id="SSF53720">
    <property type="entry name" value="ALDH-like"/>
    <property type="match status" value="1"/>
</dbReference>
<name>A0A5N6KLX3_MONLA</name>
<feature type="domain" description="Aldehyde dehydrogenase" evidence="2">
    <location>
        <begin position="50"/>
        <end position="503"/>
    </location>
</feature>
<dbReference type="Gene3D" id="3.40.605.10">
    <property type="entry name" value="Aldehyde Dehydrogenase, Chain A, domain 1"/>
    <property type="match status" value="1"/>
</dbReference>
<dbReference type="CDD" id="cd07105">
    <property type="entry name" value="ALDH_SaliADH"/>
    <property type="match status" value="1"/>
</dbReference>
<comment type="caution">
    <text evidence="3">The sequence shown here is derived from an EMBL/GenBank/DDBJ whole genome shotgun (WGS) entry which is preliminary data.</text>
</comment>
<evidence type="ECO:0000313" key="3">
    <source>
        <dbReference type="EMBL" id="KAB8304627.1"/>
    </source>
</evidence>
<dbReference type="AlphaFoldDB" id="A0A5N6KLX3"/>
<keyword evidence="1" id="KW-0560">Oxidoreductase</keyword>
<evidence type="ECO:0000259" key="2">
    <source>
        <dbReference type="Pfam" id="PF00171"/>
    </source>
</evidence>
<keyword evidence="4" id="KW-1185">Reference proteome</keyword>
<accession>A0A5N6KLX3</accession>
<dbReference type="Pfam" id="PF00171">
    <property type="entry name" value="Aldedh"/>
    <property type="match status" value="1"/>
</dbReference>